<dbReference type="InterPro" id="IPR004279">
    <property type="entry name" value="Perilipin"/>
</dbReference>
<comment type="similarity">
    <text evidence="2 4">Belongs to the perilipin family.</text>
</comment>
<dbReference type="GO" id="GO:0005811">
    <property type="term" value="C:lipid droplet"/>
    <property type="evidence" value="ECO:0007669"/>
    <property type="project" value="UniProtKB-SubCell"/>
</dbReference>
<comment type="subcellular location">
    <subcellularLocation>
        <location evidence="1">Lipid droplet</location>
    </subcellularLocation>
</comment>
<feature type="region of interest" description="Disordered" evidence="5">
    <location>
        <begin position="392"/>
        <end position="414"/>
    </location>
</feature>
<dbReference type="AlphaFoldDB" id="A0AA35PIX6"/>
<sequence length="414" mass="45694">MSSTKPEPSATSSETSDESLEDENVLKRVGSLPLVCSVCDLVSSNYTSIKRKSSYLQTVCGGAEKGMKTITGAAINKAQPLLTTFEPQIATANRFACRGLDTVEEKMPILQQTADQVVSGTKEIMSSKVTGAKSAMTRRLSGMVDMTRDAVQGSVRTTTSMVTGSMSLLMGTRVGQMARTSVDTMLGRSHAFIDHYLLVADEDMNETRTCSKCGLGDSGEEVQAQIRCEGYMVCLLSLLNKFQHYASMQSQRRISHTCQSLQKVTENCYAEWKAWLAALYYTVTLPLRTIYLIILFSVEELSSQFHENVPQASYALEELKMALSTLECLQDLCRRIFTRVWERMSEEENLNALLNYVSQSLPFCFFTNSCRCKTCPGSAIRALKITRSGQASRGTFSGQQESRTSFLAAATPTT</sequence>
<evidence type="ECO:0000256" key="1">
    <source>
        <dbReference type="ARBA" id="ARBA00004502"/>
    </source>
</evidence>
<proteinExistence type="inferred from homology"/>
<keyword evidence="7" id="KW-1185">Reference proteome</keyword>
<dbReference type="Pfam" id="PF03036">
    <property type="entry name" value="Perilipin"/>
    <property type="match status" value="1"/>
</dbReference>
<dbReference type="GO" id="GO:0010890">
    <property type="term" value="P:positive regulation of triglyceride storage"/>
    <property type="evidence" value="ECO:0007669"/>
    <property type="project" value="TreeGrafter"/>
</dbReference>
<gene>
    <name evidence="6" type="ORF">PODLI_1B019101</name>
</gene>
<evidence type="ECO:0000313" key="6">
    <source>
        <dbReference type="EMBL" id="CAI5786397.1"/>
    </source>
</evidence>
<evidence type="ECO:0000256" key="3">
    <source>
        <dbReference type="ARBA" id="ARBA00022677"/>
    </source>
</evidence>
<dbReference type="Gene3D" id="1.20.120.340">
    <property type="entry name" value="Flagellar protein FliS"/>
    <property type="match status" value="1"/>
</dbReference>
<feature type="region of interest" description="Disordered" evidence="5">
    <location>
        <begin position="1"/>
        <end position="23"/>
    </location>
</feature>
<evidence type="ECO:0000256" key="5">
    <source>
        <dbReference type="SAM" id="MobiDB-lite"/>
    </source>
</evidence>
<feature type="compositionally biased region" description="Low complexity" evidence="5">
    <location>
        <begin position="1"/>
        <end position="14"/>
    </location>
</feature>
<accession>A0AA35PIX6</accession>
<dbReference type="GO" id="GO:0005829">
    <property type="term" value="C:cytosol"/>
    <property type="evidence" value="ECO:0007669"/>
    <property type="project" value="TreeGrafter"/>
</dbReference>
<evidence type="ECO:0000256" key="2">
    <source>
        <dbReference type="ARBA" id="ARBA00006311"/>
    </source>
</evidence>
<dbReference type="PIRSF" id="PIRSF036881">
    <property type="entry name" value="PAT"/>
    <property type="match status" value="1"/>
</dbReference>
<protein>
    <recommendedName>
        <fullName evidence="4">Perilipin</fullName>
    </recommendedName>
</protein>
<dbReference type="SUPFAM" id="SSF109775">
    <property type="entry name" value="Mannose-6-phosphate receptor binding protein 1 (Tip47), C-terminal domain"/>
    <property type="match status" value="1"/>
</dbReference>
<dbReference type="GO" id="GO:0019915">
    <property type="term" value="P:lipid storage"/>
    <property type="evidence" value="ECO:0007669"/>
    <property type="project" value="TreeGrafter"/>
</dbReference>
<organism evidence="6 7">
    <name type="scientific">Podarcis lilfordi</name>
    <name type="common">Lilford's wall lizard</name>
    <dbReference type="NCBI Taxonomy" id="74358"/>
    <lineage>
        <taxon>Eukaryota</taxon>
        <taxon>Metazoa</taxon>
        <taxon>Chordata</taxon>
        <taxon>Craniata</taxon>
        <taxon>Vertebrata</taxon>
        <taxon>Euteleostomi</taxon>
        <taxon>Lepidosauria</taxon>
        <taxon>Squamata</taxon>
        <taxon>Bifurcata</taxon>
        <taxon>Unidentata</taxon>
        <taxon>Episquamata</taxon>
        <taxon>Laterata</taxon>
        <taxon>Lacertibaenia</taxon>
        <taxon>Lacertidae</taxon>
        <taxon>Podarcis</taxon>
    </lineage>
</organism>
<keyword evidence="3" id="KW-0551">Lipid droplet</keyword>
<name>A0AA35PIX6_9SAUR</name>
<reference evidence="6" key="1">
    <citation type="submission" date="2022-12" db="EMBL/GenBank/DDBJ databases">
        <authorList>
            <person name="Alioto T."/>
            <person name="Alioto T."/>
            <person name="Gomez Garrido J."/>
        </authorList>
    </citation>
    <scope>NUCLEOTIDE SEQUENCE</scope>
</reference>
<dbReference type="PANTHER" id="PTHR14024">
    <property type="entry name" value="PERILIPIN"/>
    <property type="match status" value="1"/>
</dbReference>
<evidence type="ECO:0000256" key="4">
    <source>
        <dbReference type="PIRNR" id="PIRNR036881"/>
    </source>
</evidence>
<evidence type="ECO:0000313" key="7">
    <source>
        <dbReference type="Proteomes" id="UP001178461"/>
    </source>
</evidence>
<dbReference type="EMBL" id="OX395135">
    <property type="protein sequence ID" value="CAI5786397.1"/>
    <property type="molecule type" value="Genomic_DNA"/>
</dbReference>
<dbReference type="Proteomes" id="UP001178461">
    <property type="component" value="Chromosome 10"/>
</dbReference>
<dbReference type="PANTHER" id="PTHR14024:SF51">
    <property type="entry name" value="PERILIPIN-RELATED"/>
    <property type="match status" value="1"/>
</dbReference>